<comment type="caution">
    <text evidence="2">The sequence shown here is derived from an EMBL/GenBank/DDBJ whole genome shotgun (WGS) entry which is preliminary data.</text>
</comment>
<sequence length="161" mass="17265">MSSSLDVPPFSAETTHAKSPVRQLSVFLHNRVGALLSLVKLLNEHQIEVLGLSVQDSVDLTLVRVIVTDPARAEEVFTAAGHSCASKPIVVVELKQGVHDLGHALSGLLAAEINIHHSYPLMVRPNSGKPLLALHVDDPEVGSESLSKCGFKVLSQDELAR</sequence>
<dbReference type="PANTHER" id="PTHR40099">
    <property type="entry name" value="ACETOLACTATE SYNTHASE, SMALL SUBUNIT"/>
    <property type="match status" value="1"/>
</dbReference>
<evidence type="ECO:0000313" key="2">
    <source>
        <dbReference type="EMBL" id="RBP47230.1"/>
    </source>
</evidence>
<dbReference type="InterPro" id="IPR045865">
    <property type="entry name" value="ACT-like_dom_sf"/>
</dbReference>
<gene>
    <name evidence="2" type="ORF">DES53_10127</name>
</gene>
<dbReference type="EMBL" id="QNRR01000001">
    <property type="protein sequence ID" value="RBP47230.1"/>
    <property type="molecule type" value="Genomic_DNA"/>
</dbReference>
<evidence type="ECO:0000259" key="1">
    <source>
        <dbReference type="Pfam" id="PF19571"/>
    </source>
</evidence>
<dbReference type="PANTHER" id="PTHR40099:SF1">
    <property type="entry name" value="ACETOLACTATE SYNTHASE, SMALL SUBUNIT"/>
    <property type="match status" value="1"/>
</dbReference>
<accession>A0A366HTR3</accession>
<name>A0A366HTR3_9BACT</name>
<feature type="domain" description="ACT" evidence="1">
    <location>
        <begin position="21"/>
        <end position="156"/>
    </location>
</feature>
<dbReference type="Pfam" id="PF19571">
    <property type="entry name" value="ACT_8"/>
    <property type="match status" value="1"/>
</dbReference>
<dbReference type="OrthoDB" id="197857at2"/>
<evidence type="ECO:0000313" key="3">
    <source>
        <dbReference type="Proteomes" id="UP000253426"/>
    </source>
</evidence>
<dbReference type="Gene3D" id="3.30.2130.10">
    <property type="entry name" value="VC0802-like"/>
    <property type="match status" value="1"/>
</dbReference>
<reference evidence="2 3" key="1">
    <citation type="submission" date="2018-06" db="EMBL/GenBank/DDBJ databases">
        <title>Genomic Encyclopedia of Type Strains, Phase IV (KMG-IV): sequencing the most valuable type-strain genomes for metagenomic binning, comparative biology and taxonomic classification.</title>
        <authorList>
            <person name="Goeker M."/>
        </authorList>
    </citation>
    <scope>NUCLEOTIDE SEQUENCE [LARGE SCALE GENOMIC DNA]</scope>
    <source>
        <strain evidence="2 3">DSM 25532</strain>
    </source>
</reference>
<keyword evidence="3" id="KW-1185">Reference proteome</keyword>
<dbReference type="SUPFAM" id="SSF55021">
    <property type="entry name" value="ACT-like"/>
    <property type="match status" value="1"/>
</dbReference>
<proteinExistence type="predicted"/>
<protein>
    <recommendedName>
        <fullName evidence="1">ACT domain-containing protein</fullName>
    </recommendedName>
</protein>
<organism evidence="2 3">
    <name type="scientific">Roseimicrobium gellanilyticum</name>
    <dbReference type="NCBI Taxonomy" id="748857"/>
    <lineage>
        <taxon>Bacteria</taxon>
        <taxon>Pseudomonadati</taxon>
        <taxon>Verrucomicrobiota</taxon>
        <taxon>Verrucomicrobiia</taxon>
        <taxon>Verrucomicrobiales</taxon>
        <taxon>Verrucomicrobiaceae</taxon>
        <taxon>Roseimicrobium</taxon>
    </lineage>
</organism>
<dbReference type="RefSeq" id="WP_113956183.1">
    <property type="nucleotide sequence ID" value="NZ_QNRR01000001.1"/>
</dbReference>
<dbReference type="AlphaFoldDB" id="A0A366HTR3"/>
<dbReference type="InterPro" id="IPR045739">
    <property type="entry name" value="ACT_dom_pair"/>
</dbReference>
<dbReference type="Proteomes" id="UP000253426">
    <property type="component" value="Unassembled WGS sequence"/>
</dbReference>